<dbReference type="EMBL" id="JANIID010000015">
    <property type="protein sequence ID" value="MCQ8771675.1"/>
    <property type="molecule type" value="Genomic_DNA"/>
</dbReference>
<dbReference type="EC" id="4.2.3.-" evidence="2"/>
<evidence type="ECO:0000313" key="4">
    <source>
        <dbReference type="Proteomes" id="UP001142374"/>
    </source>
</evidence>
<comment type="caution">
    <text evidence="3">The sequence shown here is derived from an EMBL/GenBank/DDBJ whole genome shotgun (WGS) entry which is preliminary data.</text>
</comment>
<dbReference type="PANTHER" id="PTHR35201:SF4">
    <property type="entry name" value="BETA-PINACENE SYNTHASE-RELATED"/>
    <property type="match status" value="1"/>
</dbReference>
<reference evidence="3" key="1">
    <citation type="submission" date="2022-06" db="EMBL/GenBank/DDBJ databases">
        <title>WGS of actinobacteria.</title>
        <authorList>
            <person name="Thawai C."/>
        </authorList>
    </citation>
    <scope>NUCLEOTIDE SEQUENCE</scope>
    <source>
        <strain evidence="3">AA8</strain>
    </source>
</reference>
<comment type="similarity">
    <text evidence="2">Belongs to the terpene synthase family.</text>
</comment>
<protein>
    <recommendedName>
        <fullName evidence="2">Terpene synthase</fullName>
        <ecNumber evidence="2">4.2.3.-</ecNumber>
    </recommendedName>
</protein>
<dbReference type="InterPro" id="IPR008949">
    <property type="entry name" value="Isoprenoid_synthase_dom_sf"/>
</dbReference>
<dbReference type="Gene3D" id="1.10.600.10">
    <property type="entry name" value="Farnesyl Diphosphate Synthase"/>
    <property type="match status" value="1"/>
</dbReference>
<dbReference type="Pfam" id="PF19086">
    <property type="entry name" value="Terpene_syn_C_2"/>
    <property type="match status" value="1"/>
</dbReference>
<name>A0A9X2RPY9_9ACTN</name>
<evidence type="ECO:0000313" key="3">
    <source>
        <dbReference type="EMBL" id="MCQ8771675.1"/>
    </source>
</evidence>
<accession>A0A9X2RPY9</accession>
<organism evidence="3 4">
    <name type="scientific">Streptomyces telluris</name>
    <dbReference type="NCBI Taxonomy" id="2720021"/>
    <lineage>
        <taxon>Bacteria</taxon>
        <taxon>Bacillati</taxon>
        <taxon>Actinomycetota</taxon>
        <taxon>Actinomycetes</taxon>
        <taxon>Kitasatosporales</taxon>
        <taxon>Streptomycetaceae</taxon>
        <taxon>Streptomyces</taxon>
    </lineage>
</organism>
<keyword evidence="2" id="KW-0460">Magnesium</keyword>
<dbReference type="RefSeq" id="WP_168096023.1">
    <property type="nucleotide sequence ID" value="NZ_JAATER010000541.1"/>
</dbReference>
<dbReference type="AlphaFoldDB" id="A0A9X2RPY9"/>
<dbReference type="GO" id="GO:0046872">
    <property type="term" value="F:metal ion binding"/>
    <property type="evidence" value="ECO:0007669"/>
    <property type="project" value="UniProtKB-KW"/>
</dbReference>
<evidence type="ECO:0000256" key="2">
    <source>
        <dbReference type="RuleBase" id="RU366034"/>
    </source>
</evidence>
<evidence type="ECO:0000256" key="1">
    <source>
        <dbReference type="ARBA" id="ARBA00023239"/>
    </source>
</evidence>
<dbReference type="GO" id="GO:0010333">
    <property type="term" value="F:terpene synthase activity"/>
    <property type="evidence" value="ECO:0007669"/>
    <property type="project" value="InterPro"/>
</dbReference>
<gene>
    <name evidence="3" type="ORF">NQU55_18175</name>
</gene>
<sequence>MPARVIHFPQVRTRLPIYINPLVEEVETRLAEYVAGHPVLQCHEAKILQDQAARLVCLWAPQSVDVERILTAAKYVAITYLVDDLLDEGWQGIGTRESVTALKRVIAREKEPETAVEATLASITNPFLDGLGNTFRSRINTALGNWIDSGMDSSVPRRLHLMRDEEFLAWRVADVGYEANVAIAEYSVGCDASGYEDVLRPLKVKAVEHVLIVNDVYSYRRERAQNGVAANILTLWTRRDGISLQQAVYRACDLVYDIEREYVALERDIVLREPGTAPYAEALRMLFQGNRAIHACGTRYNGAGFRGNLLRGAWVRLDSDLSHVLAYDAGSEGVGEPVSLRLDAVPAALSVG</sequence>
<keyword evidence="1 2" id="KW-0456">Lyase</keyword>
<dbReference type="SUPFAM" id="SSF48576">
    <property type="entry name" value="Terpenoid synthases"/>
    <property type="match status" value="1"/>
</dbReference>
<proteinExistence type="inferred from homology"/>
<comment type="cofactor">
    <cofactor evidence="2">
        <name>Mg(2+)</name>
        <dbReference type="ChEBI" id="CHEBI:18420"/>
    </cofactor>
</comment>
<dbReference type="Proteomes" id="UP001142374">
    <property type="component" value="Unassembled WGS sequence"/>
</dbReference>
<keyword evidence="4" id="KW-1185">Reference proteome</keyword>
<dbReference type="PANTHER" id="PTHR35201">
    <property type="entry name" value="TERPENE SYNTHASE"/>
    <property type="match status" value="1"/>
</dbReference>
<dbReference type="InterPro" id="IPR034686">
    <property type="entry name" value="Terpene_cyclase-like_2"/>
</dbReference>
<keyword evidence="2" id="KW-0479">Metal-binding</keyword>